<dbReference type="SMART" id="SM00867">
    <property type="entry name" value="YceI"/>
    <property type="match status" value="1"/>
</dbReference>
<dbReference type="RefSeq" id="WP_380072344.1">
    <property type="nucleotide sequence ID" value="NZ_JBHRTO010000001.1"/>
</dbReference>
<dbReference type="Proteomes" id="UP001595547">
    <property type="component" value="Unassembled WGS sequence"/>
</dbReference>
<comment type="caution">
    <text evidence="3">The sequence shown here is derived from an EMBL/GenBank/DDBJ whole genome shotgun (WGS) entry which is preliminary data.</text>
</comment>
<protein>
    <submittedName>
        <fullName evidence="3">YceI family protein</fullName>
    </submittedName>
</protein>
<dbReference type="InterPro" id="IPR007372">
    <property type="entry name" value="Lipid/polyisoprenoid-bd_YceI"/>
</dbReference>
<proteinExistence type="predicted"/>
<dbReference type="PANTHER" id="PTHR34406">
    <property type="entry name" value="PROTEIN YCEI"/>
    <property type="match status" value="1"/>
</dbReference>
<evidence type="ECO:0000259" key="2">
    <source>
        <dbReference type="SMART" id="SM00867"/>
    </source>
</evidence>
<keyword evidence="4" id="KW-1185">Reference proteome</keyword>
<dbReference type="Pfam" id="PF04264">
    <property type="entry name" value="YceI"/>
    <property type="match status" value="1"/>
</dbReference>
<name>A0ABV7IZ28_9RHOB</name>
<evidence type="ECO:0000313" key="4">
    <source>
        <dbReference type="Proteomes" id="UP001595547"/>
    </source>
</evidence>
<organism evidence="3 4">
    <name type="scientific">Cypionkella sinensis</name>
    <dbReference type="NCBI Taxonomy" id="1756043"/>
    <lineage>
        <taxon>Bacteria</taxon>
        <taxon>Pseudomonadati</taxon>
        <taxon>Pseudomonadota</taxon>
        <taxon>Alphaproteobacteria</taxon>
        <taxon>Rhodobacterales</taxon>
        <taxon>Paracoccaceae</taxon>
        <taxon>Cypionkella</taxon>
    </lineage>
</organism>
<accession>A0ABV7IZ28</accession>
<evidence type="ECO:0000313" key="3">
    <source>
        <dbReference type="EMBL" id="MFC3180720.1"/>
    </source>
</evidence>
<dbReference type="PANTHER" id="PTHR34406:SF1">
    <property type="entry name" value="PROTEIN YCEI"/>
    <property type="match status" value="1"/>
</dbReference>
<keyword evidence="1" id="KW-0732">Signal</keyword>
<dbReference type="SUPFAM" id="SSF101874">
    <property type="entry name" value="YceI-like"/>
    <property type="match status" value="1"/>
</dbReference>
<feature type="chain" id="PRO_5047027727" evidence="1">
    <location>
        <begin position="18"/>
        <end position="186"/>
    </location>
</feature>
<dbReference type="Gene3D" id="2.40.128.110">
    <property type="entry name" value="Lipid/polyisoprenoid-binding, YceI-like"/>
    <property type="match status" value="1"/>
</dbReference>
<dbReference type="InterPro" id="IPR036761">
    <property type="entry name" value="TTHA0802/YceI-like_sf"/>
</dbReference>
<dbReference type="EMBL" id="JBHRTO010000001">
    <property type="protein sequence ID" value="MFC3180720.1"/>
    <property type="molecule type" value="Genomic_DNA"/>
</dbReference>
<feature type="domain" description="Lipid/polyisoprenoid-binding YceI-like" evidence="2">
    <location>
        <begin position="21"/>
        <end position="183"/>
    </location>
</feature>
<feature type="signal peptide" evidence="1">
    <location>
        <begin position="1"/>
        <end position="17"/>
    </location>
</feature>
<sequence>MRRLLMLLTLCAGPVWAAPSNYTLQPEASVVGFETDFGSDKISGQMPITRADLTLDFNDVSASHVSVTLDAAHADASFPFAAQAMKGPKVLDSKDFPQISFESSSVKAKGDGAEVAGNVTIRGVTKPMVMQAMIWRQKGTEAGDLSHLTIRLTGAVNRSDFGAVGWSDMVGDQVRLDILARIARAE</sequence>
<gene>
    <name evidence="3" type="ORF">ACFOGH_06955</name>
</gene>
<evidence type="ECO:0000256" key="1">
    <source>
        <dbReference type="SAM" id="SignalP"/>
    </source>
</evidence>
<reference evidence="4" key="1">
    <citation type="journal article" date="2019" name="Int. J. Syst. Evol. Microbiol.">
        <title>The Global Catalogue of Microorganisms (GCM) 10K type strain sequencing project: providing services to taxonomists for standard genome sequencing and annotation.</title>
        <authorList>
            <consortium name="The Broad Institute Genomics Platform"/>
            <consortium name="The Broad Institute Genome Sequencing Center for Infectious Disease"/>
            <person name="Wu L."/>
            <person name="Ma J."/>
        </authorList>
    </citation>
    <scope>NUCLEOTIDE SEQUENCE [LARGE SCALE GENOMIC DNA]</scope>
    <source>
        <strain evidence="4">KCTC 52039</strain>
    </source>
</reference>